<dbReference type="SUPFAM" id="SSF52540">
    <property type="entry name" value="P-loop containing nucleoside triphosphate hydrolases"/>
    <property type="match status" value="1"/>
</dbReference>
<evidence type="ECO:0000313" key="9">
    <source>
        <dbReference type="EMBL" id="KAK3236024.1"/>
    </source>
</evidence>
<proteinExistence type="inferred from homology"/>
<evidence type="ECO:0000313" key="10">
    <source>
        <dbReference type="Proteomes" id="UP001190700"/>
    </source>
</evidence>
<evidence type="ECO:0000256" key="4">
    <source>
        <dbReference type="ARBA" id="ARBA00023175"/>
    </source>
</evidence>
<evidence type="ECO:0000259" key="8">
    <source>
        <dbReference type="PROSITE" id="PS51456"/>
    </source>
</evidence>
<feature type="region of interest" description="Disordered" evidence="7">
    <location>
        <begin position="216"/>
        <end position="254"/>
    </location>
</feature>
<dbReference type="GO" id="GO:0000146">
    <property type="term" value="F:microfilament motor activity"/>
    <property type="evidence" value="ECO:0007669"/>
    <property type="project" value="TreeGrafter"/>
</dbReference>
<feature type="domain" description="Myosin motor" evidence="8">
    <location>
        <begin position="1"/>
        <end position="182"/>
    </location>
</feature>
<sequence>MATSPRSSPIGRSQGTALERRAGVAAKQRLNQTREPASTPKAGEKVGRQTTILTSFRGQLDALMLTLHSTRMHFVRCLKPNSAGQAGLLDEKRLISQLHCGGILQLVQLRRTTGFQCRLPYSIIVGMYLVWVEGLDDTMTDKEKALHIIQTNGVMPGEFQAGNTMLFLRRSDVVQALGDKYMEVVQAREATERKRRAEEERLEAERQLEEERARLEEAEAKRQADLAEKKRLEDEQKRCSSSLSQSSGAFSSHL</sequence>
<dbReference type="InterPro" id="IPR001609">
    <property type="entry name" value="Myosin_head_motor_dom-like"/>
</dbReference>
<dbReference type="GO" id="GO:0016020">
    <property type="term" value="C:membrane"/>
    <property type="evidence" value="ECO:0007669"/>
    <property type="project" value="TreeGrafter"/>
</dbReference>
<evidence type="ECO:0000256" key="5">
    <source>
        <dbReference type="ARBA" id="ARBA00023203"/>
    </source>
</evidence>
<dbReference type="Proteomes" id="UP001190700">
    <property type="component" value="Unassembled WGS sequence"/>
</dbReference>
<dbReference type="EMBL" id="LGRX02035174">
    <property type="protein sequence ID" value="KAK3236024.1"/>
    <property type="molecule type" value="Genomic_DNA"/>
</dbReference>
<evidence type="ECO:0000256" key="7">
    <source>
        <dbReference type="SAM" id="MobiDB-lite"/>
    </source>
</evidence>
<feature type="compositionally biased region" description="Basic and acidic residues" evidence="7">
    <location>
        <begin position="216"/>
        <end position="238"/>
    </location>
</feature>
<dbReference type="GO" id="GO:0005524">
    <property type="term" value="F:ATP binding"/>
    <property type="evidence" value="ECO:0007669"/>
    <property type="project" value="UniProtKB-KW"/>
</dbReference>
<dbReference type="Pfam" id="PF00063">
    <property type="entry name" value="Myosin_head"/>
    <property type="match status" value="1"/>
</dbReference>
<reference evidence="9 10" key="1">
    <citation type="journal article" date="2015" name="Genome Biol. Evol.">
        <title>Comparative Genomics of a Bacterivorous Green Alga Reveals Evolutionary Causalities and Consequences of Phago-Mixotrophic Mode of Nutrition.</title>
        <authorList>
            <person name="Burns J.A."/>
            <person name="Paasch A."/>
            <person name="Narechania A."/>
            <person name="Kim E."/>
        </authorList>
    </citation>
    <scope>NUCLEOTIDE SEQUENCE [LARGE SCALE GENOMIC DNA]</scope>
    <source>
        <strain evidence="9 10">PLY_AMNH</strain>
    </source>
</reference>
<feature type="compositionally biased region" description="Low complexity" evidence="7">
    <location>
        <begin position="240"/>
        <end position="254"/>
    </location>
</feature>
<dbReference type="InterPro" id="IPR027417">
    <property type="entry name" value="P-loop_NTPase"/>
</dbReference>
<dbReference type="GO" id="GO:0005737">
    <property type="term" value="C:cytoplasm"/>
    <property type="evidence" value="ECO:0007669"/>
    <property type="project" value="TreeGrafter"/>
</dbReference>
<protein>
    <recommendedName>
        <fullName evidence="8">Myosin motor domain-containing protein</fullName>
    </recommendedName>
</protein>
<dbReference type="AlphaFoldDB" id="A0AAE0BHD4"/>
<dbReference type="InterPro" id="IPR036961">
    <property type="entry name" value="Kinesin_motor_dom_sf"/>
</dbReference>
<dbReference type="PANTHER" id="PTHR13140:SF845">
    <property type="entry name" value="MYOSIN-LIKE PROTEIN"/>
    <property type="match status" value="1"/>
</dbReference>
<keyword evidence="3 6" id="KW-0518">Myosin</keyword>
<evidence type="ECO:0000256" key="1">
    <source>
        <dbReference type="ARBA" id="ARBA00022741"/>
    </source>
</evidence>
<dbReference type="PANTHER" id="PTHR13140">
    <property type="entry name" value="MYOSIN"/>
    <property type="match status" value="1"/>
</dbReference>
<keyword evidence="2" id="KW-0067">ATP-binding</keyword>
<keyword evidence="5 6" id="KW-0009">Actin-binding</keyword>
<accession>A0AAE0BHD4</accession>
<feature type="region of interest" description="Actin-binding" evidence="6">
    <location>
        <begin position="60"/>
        <end position="82"/>
    </location>
</feature>
<dbReference type="GO" id="GO:0051015">
    <property type="term" value="F:actin filament binding"/>
    <property type="evidence" value="ECO:0007669"/>
    <property type="project" value="TreeGrafter"/>
</dbReference>
<dbReference type="Gene3D" id="1.20.58.530">
    <property type="match status" value="1"/>
</dbReference>
<comment type="caution">
    <text evidence="6">Lacks conserved residue(s) required for the propagation of feature annotation.</text>
</comment>
<comment type="caution">
    <text evidence="9">The sequence shown here is derived from an EMBL/GenBank/DDBJ whole genome shotgun (WGS) entry which is preliminary data.</text>
</comment>
<dbReference type="GO" id="GO:0016459">
    <property type="term" value="C:myosin complex"/>
    <property type="evidence" value="ECO:0007669"/>
    <property type="project" value="UniProtKB-KW"/>
</dbReference>
<comment type="similarity">
    <text evidence="6">Belongs to the TRAFAC class myosin-kinesin ATPase superfamily. Myosin family.</text>
</comment>
<feature type="compositionally biased region" description="Polar residues" evidence="7">
    <location>
        <begin position="1"/>
        <end position="16"/>
    </location>
</feature>
<keyword evidence="4" id="KW-0505">Motor protein</keyword>
<evidence type="ECO:0000256" key="6">
    <source>
        <dbReference type="PROSITE-ProRule" id="PRU00782"/>
    </source>
</evidence>
<keyword evidence="10" id="KW-1185">Reference proteome</keyword>
<name>A0AAE0BHD4_9CHLO</name>
<organism evidence="9 10">
    <name type="scientific">Cymbomonas tetramitiformis</name>
    <dbReference type="NCBI Taxonomy" id="36881"/>
    <lineage>
        <taxon>Eukaryota</taxon>
        <taxon>Viridiplantae</taxon>
        <taxon>Chlorophyta</taxon>
        <taxon>Pyramimonadophyceae</taxon>
        <taxon>Pyramimonadales</taxon>
        <taxon>Pyramimonadaceae</taxon>
        <taxon>Cymbomonas</taxon>
    </lineage>
</organism>
<dbReference type="GO" id="GO:0007015">
    <property type="term" value="P:actin filament organization"/>
    <property type="evidence" value="ECO:0007669"/>
    <property type="project" value="TreeGrafter"/>
</dbReference>
<gene>
    <name evidence="9" type="ORF">CYMTET_53818</name>
</gene>
<dbReference type="PROSITE" id="PS51456">
    <property type="entry name" value="MYOSIN_MOTOR"/>
    <property type="match status" value="1"/>
</dbReference>
<feature type="region of interest" description="Disordered" evidence="7">
    <location>
        <begin position="1"/>
        <end position="46"/>
    </location>
</feature>
<dbReference type="Gene3D" id="3.40.850.10">
    <property type="entry name" value="Kinesin motor domain"/>
    <property type="match status" value="1"/>
</dbReference>
<evidence type="ECO:0000256" key="3">
    <source>
        <dbReference type="ARBA" id="ARBA00023123"/>
    </source>
</evidence>
<evidence type="ECO:0000256" key="2">
    <source>
        <dbReference type="ARBA" id="ARBA00022840"/>
    </source>
</evidence>
<keyword evidence="1" id="KW-0547">Nucleotide-binding</keyword>